<feature type="transmembrane region" description="Helical" evidence="1">
    <location>
        <begin position="66"/>
        <end position="92"/>
    </location>
</feature>
<dbReference type="Proteomes" id="UP000315145">
    <property type="component" value="Unassembled WGS sequence"/>
</dbReference>
<gene>
    <name evidence="2" type="ORF">F2B50_13110</name>
    <name evidence="3" type="ORF">FPF71_13110</name>
</gene>
<reference evidence="3 4" key="2">
    <citation type="submission" date="2019-07" db="EMBL/GenBank/DDBJ databases">
        <title>Algibacter marinivivus sp. nov., isolated from the surface of a marine red alga.</title>
        <authorList>
            <person name="Zhong X."/>
            <person name="Xu W."/>
            <person name="Zhang Y."/>
            <person name="Zhang Q."/>
            <person name="Du Z."/>
        </authorList>
    </citation>
    <scope>NUCLEOTIDE SEQUENCE [LARGE SCALE GENOMIC DNA]</scope>
    <source>
        <strain evidence="3 4">RU-4-M-4</strain>
    </source>
</reference>
<evidence type="ECO:0000256" key="1">
    <source>
        <dbReference type="SAM" id="Phobius"/>
    </source>
</evidence>
<evidence type="ECO:0008006" key="6">
    <source>
        <dbReference type="Google" id="ProtNLM"/>
    </source>
</evidence>
<reference evidence="2 5" key="1">
    <citation type="journal article" date="2015" name="Int. J. Syst. Evol. Microbiol.">
        <title>Algibacter amylolyticus sp. nov., isolated from intertidal sediment.</title>
        <authorList>
            <person name="Zhang D.C."/>
            <person name="Wu J."/>
            <person name="Neuner K."/>
            <person name="Yao J."/>
            <person name="Margesin R."/>
        </authorList>
    </citation>
    <scope>NUCLEOTIDE SEQUENCE [LARGE SCALE GENOMIC DNA]</scope>
    <source>
        <strain evidence="2 5">RU-4-M-4</strain>
    </source>
</reference>
<keyword evidence="1" id="KW-0812">Transmembrane</keyword>
<dbReference type="EMBL" id="VMBF01000008">
    <property type="protein sequence ID" value="TSJ74122.1"/>
    <property type="molecule type" value="Genomic_DNA"/>
</dbReference>
<protein>
    <recommendedName>
        <fullName evidence="6">DUF5362 domain-containing protein</fullName>
    </recommendedName>
</protein>
<dbReference type="EMBL" id="VWRS01000008">
    <property type="protein sequence ID" value="KAA5823634.1"/>
    <property type="molecule type" value="Genomic_DNA"/>
</dbReference>
<name>A0A5M7B7P8_9FLAO</name>
<keyword evidence="1" id="KW-1133">Transmembrane helix</keyword>
<dbReference type="InterPro" id="IPR035287">
    <property type="entry name" value="DUF5362"/>
</dbReference>
<sequence length="149" mass="16526">MEQKSAFESFELEVSEDIRGYLNETAKWTYFLSILGFIGIGFMVLGGIGVSLYTGMNQLGGADAYGLGYSAGVGIVYIILALVYLFPVLYLFKFSNKMKQALKLKNNEAFKMAFLNLKSHYKYMGIFTIVIFSLYILVIIGVATGAALF</sequence>
<accession>A0A5M7B7P8</accession>
<dbReference type="RefSeq" id="WP_144117116.1">
    <property type="nucleotide sequence ID" value="NZ_JACHGE010000002.1"/>
</dbReference>
<evidence type="ECO:0000313" key="3">
    <source>
        <dbReference type="EMBL" id="TSJ74122.1"/>
    </source>
</evidence>
<dbReference type="Proteomes" id="UP000322315">
    <property type="component" value="Unassembled WGS sequence"/>
</dbReference>
<evidence type="ECO:0000313" key="4">
    <source>
        <dbReference type="Proteomes" id="UP000315145"/>
    </source>
</evidence>
<evidence type="ECO:0000313" key="5">
    <source>
        <dbReference type="Proteomes" id="UP000322315"/>
    </source>
</evidence>
<reference evidence="2" key="3">
    <citation type="submission" date="2019-09" db="EMBL/GenBank/DDBJ databases">
        <authorList>
            <person name="Zhang D.-C."/>
        </authorList>
    </citation>
    <scope>NUCLEOTIDE SEQUENCE</scope>
    <source>
        <strain evidence="2">RU-4-M-4</strain>
    </source>
</reference>
<proteinExistence type="predicted"/>
<keyword evidence="1" id="KW-0472">Membrane</keyword>
<dbReference type="AlphaFoldDB" id="A0A5M7B7P8"/>
<organism evidence="2 5">
    <name type="scientific">Algibacter amylolyticus</name>
    <dbReference type="NCBI Taxonomy" id="1608400"/>
    <lineage>
        <taxon>Bacteria</taxon>
        <taxon>Pseudomonadati</taxon>
        <taxon>Bacteroidota</taxon>
        <taxon>Flavobacteriia</taxon>
        <taxon>Flavobacteriales</taxon>
        <taxon>Flavobacteriaceae</taxon>
        <taxon>Algibacter</taxon>
    </lineage>
</organism>
<feature type="transmembrane region" description="Helical" evidence="1">
    <location>
        <begin position="28"/>
        <end position="54"/>
    </location>
</feature>
<dbReference type="Pfam" id="PF17319">
    <property type="entry name" value="DUF5362"/>
    <property type="match status" value="1"/>
</dbReference>
<feature type="transmembrane region" description="Helical" evidence="1">
    <location>
        <begin position="121"/>
        <end position="148"/>
    </location>
</feature>
<comment type="caution">
    <text evidence="2">The sequence shown here is derived from an EMBL/GenBank/DDBJ whole genome shotgun (WGS) entry which is preliminary data.</text>
</comment>
<keyword evidence="4" id="KW-1185">Reference proteome</keyword>
<evidence type="ECO:0000313" key="2">
    <source>
        <dbReference type="EMBL" id="KAA5823634.1"/>
    </source>
</evidence>
<dbReference type="OrthoDB" id="1121797at2"/>